<keyword evidence="3" id="KW-1185">Reference proteome</keyword>
<dbReference type="AlphaFoldDB" id="A0A2J6QDE3"/>
<proteinExistence type="predicted"/>
<evidence type="ECO:0000313" key="3">
    <source>
        <dbReference type="Proteomes" id="UP000235672"/>
    </source>
</evidence>
<dbReference type="Proteomes" id="UP000235672">
    <property type="component" value="Unassembled WGS sequence"/>
</dbReference>
<evidence type="ECO:0000256" key="1">
    <source>
        <dbReference type="SAM" id="MobiDB-lite"/>
    </source>
</evidence>
<gene>
    <name evidence="2" type="ORF">NA56DRAFT_700767</name>
</gene>
<organism evidence="2 3">
    <name type="scientific">Hyaloscypha hepaticicola</name>
    <dbReference type="NCBI Taxonomy" id="2082293"/>
    <lineage>
        <taxon>Eukaryota</taxon>
        <taxon>Fungi</taxon>
        <taxon>Dikarya</taxon>
        <taxon>Ascomycota</taxon>
        <taxon>Pezizomycotina</taxon>
        <taxon>Leotiomycetes</taxon>
        <taxon>Helotiales</taxon>
        <taxon>Hyaloscyphaceae</taxon>
        <taxon>Hyaloscypha</taxon>
    </lineage>
</organism>
<name>A0A2J6QDE3_9HELO</name>
<sequence length="201" mass="22516">MNNCTRAPPMFRWCMGTIIYPWDQVVHSTEKRGVAWDPYTLAMSNGIYHMSNIGDAQMAPWHTITQFLEDRDNDLTASGSLSEIFHQGTLPTLLPLLIQFASCTGNGARTWTALAASTQKRLDFSSPRTLQVAFCIEQPPSIPSYRISRWPVNEADKFTFNINHTVTSYLSQAICKSIPRDSSVESAPRPLPVGSAIRRHT</sequence>
<dbReference type="EMBL" id="KZ613473">
    <property type="protein sequence ID" value="PMD24284.1"/>
    <property type="molecule type" value="Genomic_DNA"/>
</dbReference>
<reference evidence="2 3" key="1">
    <citation type="submission" date="2016-05" db="EMBL/GenBank/DDBJ databases">
        <title>A degradative enzymes factory behind the ericoid mycorrhizal symbiosis.</title>
        <authorList>
            <consortium name="DOE Joint Genome Institute"/>
            <person name="Martino E."/>
            <person name="Morin E."/>
            <person name="Grelet G."/>
            <person name="Kuo A."/>
            <person name="Kohler A."/>
            <person name="Daghino S."/>
            <person name="Barry K."/>
            <person name="Choi C."/>
            <person name="Cichocki N."/>
            <person name="Clum A."/>
            <person name="Copeland A."/>
            <person name="Hainaut M."/>
            <person name="Haridas S."/>
            <person name="Labutti K."/>
            <person name="Lindquist E."/>
            <person name="Lipzen A."/>
            <person name="Khouja H.-R."/>
            <person name="Murat C."/>
            <person name="Ohm R."/>
            <person name="Olson A."/>
            <person name="Spatafora J."/>
            <person name="Veneault-Fourrey C."/>
            <person name="Henrissat B."/>
            <person name="Grigoriev I."/>
            <person name="Martin F."/>
            <person name="Perotto S."/>
        </authorList>
    </citation>
    <scope>NUCLEOTIDE SEQUENCE [LARGE SCALE GENOMIC DNA]</scope>
    <source>
        <strain evidence="2 3">UAMH 7357</strain>
    </source>
</reference>
<evidence type="ECO:0000313" key="2">
    <source>
        <dbReference type="EMBL" id="PMD24284.1"/>
    </source>
</evidence>
<feature type="region of interest" description="Disordered" evidence="1">
    <location>
        <begin position="181"/>
        <end position="201"/>
    </location>
</feature>
<accession>A0A2J6QDE3</accession>
<protein>
    <submittedName>
        <fullName evidence="2">Uncharacterized protein</fullName>
    </submittedName>
</protein>